<evidence type="ECO:0000313" key="4">
    <source>
        <dbReference type="EMBL" id="SDF61100.1"/>
    </source>
</evidence>
<evidence type="ECO:0000259" key="3">
    <source>
        <dbReference type="Pfam" id="PF00144"/>
    </source>
</evidence>
<dbReference type="InterPro" id="IPR001466">
    <property type="entry name" value="Beta-lactam-related"/>
</dbReference>
<dbReference type="PANTHER" id="PTHR46825:SF7">
    <property type="entry name" value="D-ALANYL-D-ALANINE CARBOXYPEPTIDASE"/>
    <property type="match status" value="1"/>
</dbReference>
<feature type="region of interest" description="Disordered" evidence="1">
    <location>
        <begin position="55"/>
        <end position="78"/>
    </location>
</feature>
<evidence type="ECO:0000256" key="2">
    <source>
        <dbReference type="SAM" id="SignalP"/>
    </source>
</evidence>
<dbReference type="SUPFAM" id="SSF56601">
    <property type="entry name" value="beta-lactamase/transpeptidase-like"/>
    <property type="match status" value="1"/>
</dbReference>
<dbReference type="Gene3D" id="3.40.710.10">
    <property type="entry name" value="DD-peptidase/beta-lactamase superfamily"/>
    <property type="match status" value="1"/>
</dbReference>
<sequence length="374" mass="40078">MRKTLVGLLAATALVTGATGVTAAPDKIQSHVDGLVKQHEFPAALATVTNRNGQTSAYTAGTADRTKRTPVPKDGRVRAGSNTKAFVAAVVMQLVGEGKVELDKPINHYLPGAVKDDRITVRQLLNHTSGLANYTEHLGLENFEELRNRYFEPRELLDVGNAHAVTGEPGEKFKYSNTNYVLLGLLTQKVTGRPVAEVVEQRIVRKLGLKDTYWPGVGDKTIRGKHPRGYALTAGGVVDVTEMDPSWGWAAGQLVSSTKDLNTFYRALLKGEVVKKPQLDEMKKTVPTKGEMWEGAEYGLGIVRTPLSCGGEYWGHGGDIHGFETRGGVAADGRAFSVAVTALPGTFSETEEEAGKAHEAVLATVDAGLCGGTK</sequence>
<dbReference type="InterPro" id="IPR050491">
    <property type="entry name" value="AmpC-like"/>
</dbReference>
<dbReference type="STRING" id="200378.SAMN05216553_102311"/>
<dbReference type="Proteomes" id="UP000199623">
    <property type="component" value="Unassembled WGS sequence"/>
</dbReference>
<organism evidence="4 5">
    <name type="scientific">Lentzea fradiae</name>
    <dbReference type="NCBI Taxonomy" id="200378"/>
    <lineage>
        <taxon>Bacteria</taxon>
        <taxon>Bacillati</taxon>
        <taxon>Actinomycetota</taxon>
        <taxon>Actinomycetes</taxon>
        <taxon>Pseudonocardiales</taxon>
        <taxon>Pseudonocardiaceae</taxon>
        <taxon>Lentzea</taxon>
    </lineage>
</organism>
<feature type="domain" description="Beta-lactamase-related" evidence="3">
    <location>
        <begin position="29"/>
        <end position="351"/>
    </location>
</feature>
<evidence type="ECO:0000313" key="5">
    <source>
        <dbReference type="Proteomes" id="UP000199623"/>
    </source>
</evidence>
<keyword evidence="2" id="KW-0732">Signal</keyword>
<gene>
    <name evidence="4" type="ORF">SAMN05216553_102311</name>
</gene>
<keyword evidence="4" id="KW-0121">Carboxypeptidase</keyword>
<dbReference type="RefSeq" id="WP_090046238.1">
    <property type="nucleotide sequence ID" value="NZ_FNCC01000002.1"/>
</dbReference>
<protein>
    <submittedName>
        <fullName evidence="4">D-alanyl-D-alanine carboxypeptidase</fullName>
    </submittedName>
</protein>
<keyword evidence="4" id="KW-0378">Hydrolase</keyword>
<feature type="compositionally biased region" description="Basic and acidic residues" evidence="1">
    <location>
        <begin position="64"/>
        <end position="77"/>
    </location>
</feature>
<dbReference type="OrthoDB" id="503788at2"/>
<dbReference type="GO" id="GO:0004180">
    <property type="term" value="F:carboxypeptidase activity"/>
    <property type="evidence" value="ECO:0007669"/>
    <property type="project" value="UniProtKB-KW"/>
</dbReference>
<reference evidence="5" key="1">
    <citation type="submission" date="2016-10" db="EMBL/GenBank/DDBJ databases">
        <authorList>
            <person name="Varghese N."/>
            <person name="Submissions S."/>
        </authorList>
    </citation>
    <scope>NUCLEOTIDE SEQUENCE [LARGE SCALE GENOMIC DNA]</scope>
    <source>
        <strain evidence="5">CGMCC 4.3506</strain>
    </source>
</reference>
<keyword evidence="5" id="KW-1185">Reference proteome</keyword>
<dbReference type="PANTHER" id="PTHR46825">
    <property type="entry name" value="D-ALANYL-D-ALANINE-CARBOXYPEPTIDASE/ENDOPEPTIDASE AMPH"/>
    <property type="match status" value="1"/>
</dbReference>
<dbReference type="Pfam" id="PF00144">
    <property type="entry name" value="Beta-lactamase"/>
    <property type="match status" value="1"/>
</dbReference>
<name>A0A1G7MJ12_9PSEU</name>
<keyword evidence="4" id="KW-0645">Protease</keyword>
<feature type="signal peptide" evidence="2">
    <location>
        <begin position="1"/>
        <end position="23"/>
    </location>
</feature>
<proteinExistence type="predicted"/>
<evidence type="ECO:0000256" key="1">
    <source>
        <dbReference type="SAM" id="MobiDB-lite"/>
    </source>
</evidence>
<feature type="chain" id="PRO_5011540345" evidence="2">
    <location>
        <begin position="24"/>
        <end position="374"/>
    </location>
</feature>
<dbReference type="InterPro" id="IPR012338">
    <property type="entry name" value="Beta-lactam/transpept-like"/>
</dbReference>
<accession>A0A1G7MJ12</accession>
<dbReference type="AlphaFoldDB" id="A0A1G7MJ12"/>
<dbReference type="EMBL" id="FNCC01000002">
    <property type="protein sequence ID" value="SDF61100.1"/>
    <property type="molecule type" value="Genomic_DNA"/>
</dbReference>